<evidence type="ECO:0000256" key="6">
    <source>
        <dbReference type="SAM" id="Phobius"/>
    </source>
</evidence>
<sequence>MAKYDTKPQPPKAYALWFDPHPTRTNNLASSSYRAHPADQLPAGTESPTTFLPPLLSPSSSLPPARSIDSSLLLVAKSSSNPFCSRGDQIDATLIRAEGGRGHSATMMKSMGSRDKLHRRAVFVVFAFCFAFATFLTFLYTTSHFTSAAAASSGSSSAAAAATTSTLAAESGGSNKLPLPVFDALVHYASISNATHRMSDTDIRAIAAVVRARAPCNLLVFGLGPESPLWLALNHGGRTVFLEENEFYVKYLEPLHPGLEAYDVSYTTKVRDFRDLLAAARAARGKECRPVQNLLFSECRLAINDLPNDLYDVPWDMVLIDGPSGWNPNSPGRMPSIFTTAVLARSGATAAKGHPTDVLVHDFQFELEQVLSKEFLCDENRVAGSGTPSVGHFVIPAGGGRSDAFCSDQESSSESGGNNRRRK</sequence>
<feature type="transmembrane region" description="Helical" evidence="6">
    <location>
        <begin position="121"/>
        <end position="140"/>
    </location>
</feature>
<evidence type="ECO:0000256" key="4">
    <source>
        <dbReference type="ARBA" id="ARBA00023136"/>
    </source>
</evidence>
<dbReference type="EMBL" id="JACEFO010000612">
    <property type="protein sequence ID" value="KAF8762799.1"/>
    <property type="molecule type" value="Genomic_DNA"/>
</dbReference>
<evidence type="ECO:0000313" key="8">
    <source>
        <dbReference type="Proteomes" id="UP000636709"/>
    </source>
</evidence>
<name>A0A835FMN9_9POAL</name>
<feature type="region of interest" description="Disordered" evidence="5">
    <location>
        <begin position="1"/>
        <end position="57"/>
    </location>
</feature>
<evidence type="ECO:0000256" key="5">
    <source>
        <dbReference type="SAM" id="MobiDB-lite"/>
    </source>
</evidence>
<keyword evidence="3 6" id="KW-1133">Transmembrane helix</keyword>
<feature type="compositionally biased region" description="Polar residues" evidence="5">
    <location>
        <begin position="23"/>
        <end position="33"/>
    </location>
</feature>
<reference evidence="7" key="1">
    <citation type="submission" date="2020-07" db="EMBL/GenBank/DDBJ databases">
        <title>Genome sequence and genetic diversity analysis of an under-domesticated orphan crop, white fonio (Digitaria exilis).</title>
        <authorList>
            <person name="Bennetzen J.L."/>
            <person name="Chen S."/>
            <person name="Ma X."/>
            <person name="Wang X."/>
            <person name="Yssel A.E.J."/>
            <person name="Chaluvadi S.R."/>
            <person name="Johnson M."/>
            <person name="Gangashetty P."/>
            <person name="Hamidou F."/>
            <person name="Sanogo M.D."/>
            <person name="Zwaenepoel A."/>
            <person name="Wallace J."/>
            <person name="Van De Peer Y."/>
            <person name="Van Deynze A."/>
        </authorList>
    </citation>
    <scope>NUCLEOTIDE SEQUENCE</scope>
    <source>
        <tissue evidence="7">Leaves</tissue>
    </source>
</reference>
<comment type="subcellular location">
    <subcellularLocation>
        <location evidence="1">Golgi apparatus membrane</location>
        <topology evidence="1">Single-pass membrane protein</topology>
    </subcellularLocation>
</comment>
<evidence type="ECO:0000256" key="1">
    <source>
        <dbReference type="ARBA" id="ARBA00004194"/>
    </source>
</evidence>
<evidence type="ECO:0008006" key="9">
    <source>
        <dbReference type="Google" id="ProtNLM"/>
    </source>
</evidence>
<organism evidence="7 8">
    <name type="scientific">Digitaria exilis</name>
    <dbReference type="NCBI Taxonomy" id="1010633"/>
    <lineage>
        <taxon>Eukaryota</taxon>
        <taxon>Viridiplantae</taxon>
        <taxon>Streptophyta</taxon>
        <taxon>Embryophyta</taxon>
        <taxon>Tracheophyta</taxon>
        <taxon>Spermatophyta</taxon>
        <taxon>Magnoliopsida</taxon>
        <taxon>Liliopsida</taxon>
        <taxon>Poales</taxon>
        <taxon>Poaceae</taxon>
        <taxon>PACMAD clade</taxon>
        <taxon>Panicoideae</taxon>
        <taxon>Panicodae</taxon>
        <taxon>Paniceae</taxon>
        <taxon>Anthephorinae</taxon>
        <taxon>Digitaria</taxon>
    </lineage>
</organism>
<dbReference type="Pfam" id="PF21729">
    <property type="entry name" value="IRX15_IRX15L_GXM"/>
    <property type="match status" value="1"/>
</dbReference>
<dbReference type="GO" id="GO:0045492">
    <property type="term" value="P:xylan biosynthetic process"/>
    <property type="evidence" value="ECO:0007669"/>
    <property type="project" value="InterPro"/>
</dbReference>
<comment type="caution">
    <text evidence="7">The sequence shown here is derived from an EMBL/GenBank/DDBJ whole genome shotgun (WGS) entry which is preliminary data.</text>
</comment>
<evidence type="ECO:0000313" key="7">
    <source>
        <dbReference type="EMBL" id="KAF8762799.1"/>
    </source>
</evidence>
<evidence type="ECO:0000256" key="2">
    <source>
        <dbReference type="ARBA" id="ARBA00022692"/>
    </source>
</evidence>
<dbReference type="OrthoDB" id="1896682at2759"/>
<dbReference type="AlphaFoldDB" id="A0A835FMN9"/>
<keyword evidence="2 6" id="KW-0812">Transmembrane</keyword>
<proteinExistence type="predicted"/>
<keyword evidence="4 6" id="KW-0472">Membrane</keyword>
<dbReference type="PANTHER" id="PTHR31444">
    <property type="entry name" value="OS11G0490100 PROTEIN"/>
    <property type="match status" value="1"/>
</dbReference>
<dbReference type="InterPro" id="IPR006514">
    <property type="entry name" value="IRX15/GXM/AGM"/>
</dbReference>
<feature type="region of interest" description="Disordered" evidence="5">
    <location>
        <begin position="404"/>
        <end position="423"/>
    </location>
</feature>
<gene>
    <name evidence="7" type="ORF">HU200_009109</name>
</gene>
<dbReference type="NCBIfam" id="TIGR01627">
    <property type="entry name" value="A_thal_3515"/>
    <property type="match status" value="1"/>
</dbReference>
<dbReference type="Proteomes" id="UP000636709">
    <property type="component" value="Unassembled WGS sequence"/>
</dbReference>
<evidence type="ECO:0000256" key="3">
    <source>
        <dbReference type="ARBA" id="ARBA00022989"/>
    </source>
</evidence>
<feature type="compositionally biased region" description="Low complexity" evidence="5">
    <location>
        <begin position="410"/>
        <end position="423"/>
    </location>
</feature>
<accession>A0A835FMN9</accession>
<protein>
    <recommendedName>
        <fullName evidence="9">Polysaccharide biosynthesis domain-containing protein</fullName>
    </recommendedName>
</protein>
<dbReference type="GO" id="GO:0000139">
    <property type="term" value="C:Golgi membrane"/>
    <property type="evidence" value="ECO:0007669"/>
    <property type="project" value="UniProtKB-SubCell"/>
</dbReference>
<keyword evidence="8" id="KW-1185">Reference proteome</keyword>